<evidence type="ECO:0000256" key="1">
    <source>
        <dbReference type="SAM" id="MobiDB-lite"/>
    </source>
</evidence>
<accession>A0A547PAG4</accession>
<dbReference type="EMBL" id="VHJK01000001">
    <property type="protein sequence ID" value="TRD11138.1"/>
    <property type="molecule type" value="Genomic_DNA"/>
</dbReference>
<evidence type="ECO:0000259" key="2">
    <source>
        <dbReference type="Pfam" id="PF07238"/>
    </source>
</evidence>
<feature type="region of interest" description="Disordered" evidence="1">
    <location>
        <begin position="100"/>
        <end position="119"/>
    </location>
</feature>
<dbReference type="RefSeq" id="WP_142787402.1">
    <property type="nucleotide sequence ID" value="NZ_VHJK01000001.1"/>
</dbReference>
<sequence length="119" mass="12878">MQTRQTPRKSIKLPSRYFTGTGAPDDVLVTEISAGGCRFASTSPDLTIGARLQIEIAGTGPHHGTVKWAEKGEIGVTFLRNITEAELGEFQSSHIPAASAGLSEREFEPMTKTKPTRFC</sequence>
<dbReference type="GO" id="GO:0035438">
    <property type="term" value="F:cyclic-di-GMP binding"/>
    <property type="evidence" value="ECO:0007669"/>
    <property type="project" value="InterPro"/>
</dbReference>
<comment type="caution">
    <text evidence="3">The sequence shown here is derived from an EMBL/GenBank/DDBJ whole genome shotgun (WGS) entry which is preliminary data.</text>
</comment>
<gene>
    <name evidence="3" type="ORF">FGU71_04240</name>
</gene>
<dbReference type="Pfam" id="PF07238">
    <property type="entry name" value="PilZ"/>
    <property type="match status" value="1"/>
</dbReference>
<dbReference type="AlphaFoldDB" id="A0A547PAG4"/>
<organism evidence="3 4">
    <name type="scientific">Erythrobacter insulae</name>
    <dbReference type="NCBI Taxonomy" id="2584124"/>
    <lineage>
        <taxon>Bacteria</taxon>
        <taxon>Pseudomonadati</taxon>
        <taxon>Pseudomonadota</taxon>
        <taxon>Alphaproteobacteria</taxon>
        <taxon>Sphingomonadales</taxon>
        <taxon>Erythrobacteraceae</taxon>
        <taxon>Erythrobacter/Porphyrobacter group</taxon>
        <taxon>Erythrobacter</taxon>
    </lineage>
</organism>
<dbReference type="Proteomes" id="UP000316343">
    <property type="component" value="Unassembled WGS sequence"/>
</dbReference>
<evidence type="ECO:0000313" key="4">
    <source>
        <dbReference type="Proteomes" id="UP000316343"/>
    </source>
</evidence>
<proteinExistence type="predicted"/>
<protein>
    <submittedName>
        <fullName evidence="3">PilZ domain-containing protein</fullName>
    </submittedName>
</protein>
<name>A0A547PAG4_9SPHN</name>
<dbReference type="InterPro" id="IPR009875">
    <property type="entry name" value="PilZ_domain"/>
</dbReference>
<reference evidence="3 4" key="1">
    <citation type="submission" date="2019-06" db="EMBL/GenBank/DDBJ databases">
        <title>Erythrobacter insulae sp. nov., isolated from a tidal flat.</title>
        <authorList>
            <person name="Yoon J.-H."/>
        </authorList>
    </citation>
    <scope>NUCLEOTIDE SEQUENCE [LARGE SCALE GENOMIC DNA]</scope>
    <source>
        <strain evidence="3 4">JBTF-M21</strain>
    </source>
</reference>
<keyword evidence="4" id="KW-1185">Reference proteome</keyword>
<evidence type="ECO:0000313" key="3">
    <source>
        <dbReference type="EMBL" id="TRD11138.1"/>
    </source>
</evidence>
<dbReference type="OrthoDB" id="9794070at2"/>
<dbReference type="SUPFAM" id="SSF141371">
    <property type="entry name" value="PilZ domain-like"/>
    <property type="match status" value="1"/>
</dbReference>
<feature type="domain" description="PilZ" evidence="2">
    <location>
        <begin position="2"/>
        <end position="87"/>
    </location>
</feature>